<dbReference type="SMART" id="SM00141">
    <property type="entry name" value="PDGF"/>
    <property type="match status" value="1"/>
</dbReference>
<keyword evidence="22" id="KW-1185">Reference proteome</keyword>
<proteinExistence type="inferred from homology"/>
<dbReference type="InterPro" id="IPR023581">
    <property type="entry name" value="PD_growth_factor_CS"/>
</dbReference>
<dbReference type="GO" id="GO:0008083">
    <property type="term" value="F:growth factor activity"/>
    <property type="evidence" value="ECO:0007669"/>
    <property type="project" value="UniProtKB-KW"/>
</dbReference>
<feature type="compositionally biased region" description="Pro residues" evidence="17">
    <location>
        <begin position="262"/>
        <end position="280"/>
    </location>
</feature>
<dbReference type="PRINTS" id="PR00625">
    <property type="entry name" value="JDOMAIN"/>
</dbReference>
<evidence type="ECO:0000313" key="21">
    <source>
        <dbReference type="EMBL" id="KAK7813122.1"/>
    </source>
</evidence>
<dbReference type="PROSITE" id="PS00249">
    <property type="entry name" value="PDGF_1"/>
    <property type="match status" value="1"/>
</dbReference>
<keyword evidence="6 18" id="KW-1133">Transmembrane helix</keyword>
<dbReference type="InterPro" id="IPR036841">
    <property type="entry name" value="VEGF_C_sf"/>
</dbReference>
<dbReference type="GO" id="GO:0016020">
    <property type="term" value="C:membrane"/>
    <property type="evidence" value="ECO:0007669"/>
    <property type="project" value="UniProtKB-SubCell"/>
</dbReference>
<evidence type="ECO:0000256" key="8">
    <source>
        <dbReference type="ARBA" id="ARBA00023136"/>
    </source>
</evidence>
<dbReference type="SUPFAM" id="SSF46565">
    <property type="entry name" value="Chaperone J-domain"/>
    <property type="match status" value="1"/>
</dbReference>
<dbReference type="SMART" id="SM00271">
    <property type="entry name" value="DnaJ"/>
    <property type="match status" value="1"/>
</dbReference>
<feature type="compositionally biased region" description="Polar residues" evidence="17">
    <location>
        <begin position="73"/>
        <end position="99"/>
    </location>
</feature>
<feature type="domain" description="J" evidence="19">
    <location>
        <begin position="7"/>
        <end position="72"/>
    </location>
</feature>
<dbReference type="InterPro" id="IPR001623">
    <property type="entry name" value="DnaJ_domain"/>
</dbReference>
<evidence type="ECO:0000256" key="3">
    <source>
        <dbReference type="ARBA" id="ARBA00006686"/>
    </source>
</evidence>
<dbReference type="Pfam" id="PF00341">
    <property type="entry name" value="PDGF"/>
    <property type="match status" value="1"/>
</dbReference>
<evidence type="ECO:0000256" key="11">
    <source>
        <dbReference type="ARBA" id="ARBA00023246"/>
    </source>
</evidence>
<evidence type="ECO:0000256" key="2">
    <source>
        <dbReference type="ARBA" id="ARBA00004613"/>
    </source>
</evidence>
<keyword evidence="5 18" id="KW-0812">Transmembrane</keyword>
<accession>A0AAW0IFP9</accession>
<feature type="region of interest" description="Disordered" evidence="17">
    <location>
        <begin position="68"/>
        <end position="100"/>
    </location>
</feature>
<dbReference type="GO" id="GO:0051781">
    <property type="term" value="P:positive regulation of cell division"/>
    <property type="evidence" value="ECO:0007669"/>
    <property type="project" value="UniProtKB-KW"/>
</dbReference>
<feature type="region of interest" description="Disordered" evidence="17">
    <location>
        <begin position="178"/>
        <end position="334"/>
    </location>
</feature>
<dbReference type="CDD" id="cd00135">
    <property type="entry name" value="PDGF"/>
    <property type="match status" value="1"/>
</dbReference>
<comment type="subcellular location">
    <subcellularLocation>
        <location evidence="1">Membrane</location>
        <topology evidence="1">Single-pass membrane protein</topology>
    </subcellularLocation>
    <subcellularLocation>
        <location evidence="2">Secreted</location>
    </subcellularLocation>
</comment>
<reference evidence="21 22" key="1">
    <citation type="journal article" date="2023" name="bioRxiv">
        <title>Conserved and derived expression patterns and positive selection on dental genes reveal complex evolutionary context of ever-growing rodent molars.</title>
        <authorList>
            <person name="Calamari Z.T."/>
            <person name="Song A."/>
            <person name="Cohen E."/>
            <person name="Akter M."/>
            <person name="Roy R.D."/>
            <person name="Hallikas O."/>
            <person name="Christensen M.M."/>
            <person name="Li P."/>
            <person name="Marangoni P."/>
            <person name="Jernvall J."/>
            <person name="Klein O.D."/>
        </authorList>
    </citation>
    <scope>NUCLEOTIDE SEQUENCE [LARGE SCALE GENOMIC DNA]</scope>
    <source>
        <strain evidence="21">V071</strain>
    </source>
</reference>
<comment type="similarity">
    <text evidence="3 16">Belongs to the PDGF/VEGF growth factor family.</text>
</comment>
<feature type="compositionally biased region" description="Pro residues" evidence="17">
    <location>
        <begin position="317"/>
        <end position="330"/>
    </location>
</feature>
<feature type="domain" description="Platelet-derived growth factor (PDGF) family profile" evidence="20">
    <location>
        <begin position="394"/>
        <end position="489"/>
    </location>
</feature>
<evidence type="ECO:0000256" key="17">
    <source>
        <dbReference type="SAM" id="MobiDB-lite"/>
    </source>
</evidence>
<dbReference type="GO" id="GO:0008201">
    <property type="term" value="F:heparin binding"/>
    <property type="evidence" value="ECO:0007669"/>
    <property type="project" value="InterPro"/>
</dbReference>
<evidence type="ECO:0000256" key="4">
    <source>
        <dbReference type="ARBA" id="ARBA00022525"/>
    </source>
</evidence>
<dbReference type="PANTHER" id="PTHR44825">
    <property type="match status" value="1"/>
</dbReference>
<dbReference type="Gene3D" id="2.10.160.10">
    <property type="entry name" value="Vascular endothelial growth factor, heparin-binding domain"/>
    <property type="match status" value="1"/>
</dbReference>
<dbReference type="SUPFAM" id="SSF57501">
    <property type="entry name" value="Cystine-knot cytokines"/>
    <property type="match status" value="1"/>
</dbReference>
<evidence type="ECO:0000256" key="9">
    <source>
        <dbReference type="ARBA" id="ARBA00023157"/>
    </source>
</evidence>
<evidence type="ECO:0000256" key="13">
    <source>
        <dbReference type="ARBA" id="ARBA00070955"/>
    </source>
</evidence>
<dbReference type="InterPro" id="IPR052763">
    <property type="entry name" value="DnaJ_C4"/>
</dbReference>
<evidence type="ECO:0000259" key="19">
    <source>
        <dbReference type="PROSITE" id="PS50076"/>
    </source>
</evidence>
<dbReference type="PROSITE" id="PS50076">
    <property type="entry name" value="DNAJ_2"/>
    <property type="match status" value="1"/>
</dbReference>
<feature type="compositionally biased region" description="Low complexity" evidence="17">
    <location>
        <begin position="281"/>
        <end position="293"/>
    </location>
</feature>
<dbReference type="FunFam" id="1.10.287.110:FF:000087">
    <property type="entry name" value="DnaJ homolog subfamily C member 4"/>
    <property type="match status" value="1"/>
</dbReference>
<dbReference type="GO" id="GO:0005576">
    <property type="term" value="C:extracellular region"/>
    <property type="evidence" value="ECO:0007669"/>
    <property type="project" value="UniProtKB-SubCell"/>
</dbReference>
<keyword evidence="9" id="KW-1015">Disulfide bond</keyword>
<name>A0AAW0IFP9_MYOGA</name>
<dbReference type="EMBL" id="JBBHLL010000138">
    <property type="protein sequence ID" value="KAK7813122.1"/>
    <property type="molecule type" value="Genomic_DNA"/>
</dbReference>
<gene>
    <name evidence="21" type="ORF">U0070_005027</name>
</gene>
<dbReference type="InterPro" id="IPR036869">
    <property type="entry name" value="J_dom_sf"/>
</dbReference>
<dbReference type="InterPro" id="IPR029034">
    <property type="entry name" value="Cystine-knot_cytokine"/>
</dbReference>
<evidence type="ECO:0000256" key="16">
    <source>
        <dbReference type="RuleBase" id="RU003818"/>
    </source>
</evidence>
<evidence type="ECO:0000256" key="15">
    <source>
        <dbReference type="ARBA" id="ARBA00079106"/>
    </source>
</evidence>
<dbReference type="FunFam" id="2.10.90.10:FF:000030">
    <property type="entry name" value="Vascular endothelial growth factor B"/>
    <property type="match status" value="1"/>
</dbReference>
<dbReference type="Pfam" id="PF00226">
    <property type="entry name" value="DnaJ"/>
    <property type="match status" value="1"/>
</dbReference>
<evidence type="ECO:0000259" key="20">
    <source>
        <dbReference type="PROSITE" id="PS50278"/>
    </source>
</evidence>
<evidence type="ECO:0000256" key="5">
    <source>
        <dbReference type="ARBA" id="ARBA00022692"/>
    </source>
</evidence>
<evidence type="ECO:0000256" key="14">
    <source>
        <dbReference type="ARBA" id="ARBA00071602"/>
    </source>
</evidence>
<dbReference type="Proteomes" id="UP001488838">
    <property type="component" value="Unassembled WGS sequence"/>
</dbReference>
<comment type="subunit">
    <text evidence="12">Homodimer; disulfide-linked. Can also form heterodimer with VEGF.</text>
</comment>
<feature type="compositionally biased region" description="Low complexity" evidence="17">
    <location>
        <begin position="183"/>
        <end position="193"/>
    </location>
</feature>
<dbReference type="PROSITE" id="PS50278">
    <property type="entry name" value="PDGF_2"/>
    <property type="match status" value="1"/>
</dbReference>
<keyword evidence="10" id="KW-0143">Chaperone</keyword>
<dbReference type="SUPFAM" id="SSF57593">
    <property type="entry name" value="Heparin-binding domain from vascular endothelial growth factor"/>
    <property type="match status" value="1"/>
</dbReference>
<dbReference type="CDD" id="cd06257">
    <property type="entry name" value="DnaJ"/>
    <property type="match status" value="1"/>
</dbReference>
<evidence type="ECO:0000256" key="6">
    <source>
        <dbReference type="ARBA" id="ARBA00022989"/>
    </source>
</evidence>
<dbReference type="InterPro" id="IPR000072">
    <property type="entry name" value="PDGF/VEGF_dom"/>
</dbReference>
<dbReference type="AlphaFoldDB" id="A0AAW0IFP9"/>
<feature type="transmembrane region" description="Helical" evidence="18">
    <location>
        <begin position="130"/>
        <end position="149"/>
    </location>
</feature>
<dbReference type="Gene3D" id="1.10.287.110">
    <property type="entry name" value="DnaJ domain"/>
    <property type="match status" value="1"/>
</dbReference>
<keyword evidence="8 18" id="KW-0472">Membrane</keyword>
<dbReference type="Gene3D" id="2.10.90.10">
    <property type="entry name" value="Cystine-knot cytokines"/>
    <property type="match status" value="1"/>
</dbReference>
<evidence type="ECO:0000256" key="18">
    <source>
        <dbReference type="SAM" id="Phobius"/>
    </source>
</evidence>
<evidence type="ECO:0000256" key="7">
    <source>
        <dbReference type="ARBA" id="ARBA00023030"/>
    </source>
</evidence>
<sequence length="579" mass="63460">MKSASTNYYELLGVHPSASAEEVKRAFFTKSKELHPDRDPGNPALHSRFVELNEAYRVLSREDSRRNYDHQLHSASPPKSSGTRAQPKYTQETHSSSWEPPNAQYWAQFHNVRPQGPESRRQQNKHNQRVLGYCLLLMVAGMGLHYVAFRKLEQVHRSFMDEKDRIITAIYNDTRARARANRARIQQARQQRQQPRKGSSLPTEGPGIVPQDTTPEPGLLGSASPFPCSVRSGRWRGPAPPPPRLRSQPGGERVFRSHEPPARQPRPGPLPPPSSPPPAVPATATATARLPVPLLQPPPRRCAALPAPRAREGAAEEPPPAPGPGSPRPGPRYGALAAAAPRAAGLGLCGAPRRAAPAGTMSPLLRSLLLAALLQLALTQAPVSQFDGPSHQKKVVSWIDVYARATCQPREVVVPLSMELMGNVVKQLVPSCVTVQRCGGCCPDDGLECVPIGQHQVRMQILMIQYPSSQLGEMSLEEHSQCECRPKKKESAVKPDRAAIPHHRPQPRSVPGWDSAPGAPSPADIIHPTPAPGPSAHVRRQRPDPRTCRCRCRRRSLLRCQGRGLELNPDTCRCPGGRK</sequence>
<keyword evidence="11" id="KW-0497">Mitogen</keyword>
<feature type="compositionally biased region" description="Basic and acidic residues" evidence="17">
    <location>
        <begin position="487"/>
        <end position="499"/>
    </location>
</feature>
<evidence type="ECO:0000256" key="10">
    <source>
        <dbReference type="ARBA" id="ARBA00023186"/>
    </source>
</evidence>
<comment type="caution">
    <text evidence="21">The sequence shown here is derived from an EMBL/GenBank/DDBJ whole genome shotgun (WGS) entry which is preliminary data.</text>
</comment>
<keyword evidence="7 16" id="KW-0339">Growth factor</keyword>
<protein>
    <recommendedName>
        <fullName evidence="14">DnaJ homolog subfamily C member 4</fullName>
    </recommendedName>
    <alternativeName>
        <fullName evidence="15">VEGF-related factor</fullName>
    </alternativeName>
    <alternativeName>
        <fullName evidence="13">Vascular endothelial growth factor B</fullName>
    </alternativeName>
</protein>
<keyword evidence="4" id="KW-0964">Secreted</keyword>
<evidence type="ECO:0000256" key="12">
    <source>
        <dbReference type="ARBA" id="ARBA00064147"/>
    </source>
</evidence>
<evidence type="ECO:0000313" key="22">
    <source>
        <dbReference type="Proteomes" id="UP001488838"/>
    </source>
</evidence>
<dbReference type="PANTHER" id="PTHR44825:SF1">
    <property type="entry name" value="DNAJ HOMOLOG SUBFAMILY C MEMBER 4"/>
    <property type="match status" value="1"/>
</dbReference>
<organism evidence="21 22">
    <name type="scientific">Myodes glareolus</name>
    <name type="common">Bank vole</name>
    <name type="synonym">Clethrionomys glareolus</name>
    <dbReference type="NCBI Taxonomy" id="447135"/>
    <lineage>
        <taxon>Eukaryota</taxon>
        <taxon>Metazoa</taxon>
        <taxon>Chordata</taxon>
        <taxon>Craniata</taxon>
        <taxon>Vertebrata</taxon>
        <taxon>Euteleostomi</taxon>
        <taxon>Mammalia</taxon>
        <taxon>Eutheria</taxon>
        <taxon>Euarchontoglires</taxon>
        <taxon>Glires</taxon>
        <taxon>Rodentia</taxon>
        <taxon>Myomorpha</taxon>
        <taxon>Muroidea</taxon>
        <taxon>Cricetidae</taxon>
        <taxon>Arvicolinae</taxon>
        <taxon>Myodes</taxon>
    </lineage>
</organism>
<evidence type="ECO:0000256" key="1">
    <source>
        <dbReference type="ARBA" id="ARBA00004167"/>
    </source>
</evidence>
<feature type="region of interest" description="Disordered" evidence="17">
    <location>
        <begin position="487"/>
        <end position="545"/>
    </location>
</feature>